<gene>
    <name evidence="1" type="ORF">EZS28_016152</name>
</gene>
<comment type="caution">
    <text evidence="1">The sequence shown here is derived from an EMBL/GenBank/DDBJ whole genome shotgun (WGS) entry which is preliminary data.</text>
</comment>
<name>A0A5J4W1B1_9EUKA</name>
<reference evidence="1 2" key="1">
    <citation type="submission" date="2019-03" db="EMBL/GenBank/DDBJ databases">
        <title>Single cell metagenomics reveals metabolic interactions within the superorganism composed of flagellate Streblomastix strix and complex community of Bacteroidetes bacteria on its surface.</title>
        <authorList>
            <person name="Treitli S.C."/>
            <person name="Kolisko M."/>
            <person name="Husnik F."/>
            <person name="Keeling P."/>
            <person name="Hampl V."/>
        </authorList>
    </citation>
    <scope>NUCLEOTIDE SEQUENCE [LARGE SCALE GENOMIC DNA]</scope>
    <source>
        <strain evidence="1">ST1C</strain>
    </source>
</reference>
<evidence type="ECO:0000313" key="2">
    <source>
        <dbReference type="Proteomes" id="UP000324800"/>
    </source>
</evidence>
<accession>A0A5J4W1B1</accession>
<dbReference type="Proteomes" id="UP000324800">
    <property type="component" value="Unassembled WGS sequence"/>
</dbReference>
<evidence type="ECO:0000313" key="1">
    <source>
        <dbReference type="EMBL" id="KAA6388316.1"/>
    </source>
</evidence>
<organism evidence="1 2">
    <name type="scientific">Streblomastix strix</name>
    <dbReference type="NCBI Taxonomy" id="222440"/>
    <lineage>
        <taxon>Eukaryota</taxon>
        <taxon>Metamonada</taxon>
        <taxon>Preaxostyla</taxon>
        <taxon>Oxymonadida</taxon>
        <taxon>Streblomastigidae</taxon>
        <taxon>Streblomastix</taxon>
    </lineage>
</organism>
<proteinExistence type="predicted"/>
<dbReference type="AlphaFoldDB" id="A0A5J4W1B1"/>
<dbReference type="EMBL" id="SNRW01004032">
    <property type="protein sequence ID" value="KAA6388316.1"/>
    <property type="molecule type" value="Genomic_DNA"/>
</dbReference>
<sequence length="98" mass="11187">MNGRSTKGRATNRDHQLRIYYDSYNDHEETMRTSGKDLKGCVGQNNMPNQVYIELVGEERGDAIVEEKVGMEKQREGEGVKCRQVQYGSQISDGESWN</sequence>
<protein>
    <submittedName>
        <fullName evidence="1">Uncharacterized protein</fullName>
    </submittedName>
</protein>